<protein>
    <recommendedName>
        <fullName evidence="2">Phage tail tape measure protein domain-containing protein</fullName>
    </recommendedName>
</protein>
<evidence type="ECO:0000313" key="3">
    <source>
        <dbReference type="EMBL" id="MDQ0176234.1"/>
    </source>
</evidence>
<dbReference type="Pfam" id="PF10145">
    <property type="entry name" value="PhageMin_Tail"/>
    <property type="match status" value="1"/>
</dbReference>
<sequence>MSRDVLRQSAGTTTNIFEKSIRNILALGEQLELIDGRFGKLEQRIIAIKSSLFNLTSQTTKSRGNDVPIKDLTKRLQQNITKGLRVTEDHLEKTFGSMYNGSFNGNGIKKDFSSLEYVMNNKLFLGTREMMTELKNLVQEVKVEPDSTFKHYLIDEISKLNHDIVRKVIEQINNQFTHIKAEVDSPLSSHHNKKDPLVFNTKRDHQFKSLGIEEAVMDMLLRSSGRSEIPITAILQAMKTFKASQPEKLKVFQNFMQKDGYQMKDSQGNMTPDIEKVEKEVGEVMLGVKQKAGLYAIDYADMSKVSSIASRVAENKEEALTFMDFASMIHRLDNEGDLVNTIALGLESLMKQFGLSIWHMDEVVKSFGLATNISKTTTEDLMKVLMESGATFAANKIGITEASMMVTNALQSLGLSGEDIANMFKTINTRLGMSTVHEKLSHYGIDVYEQDGSGRNVKRKGLDVYTGIGNLVARNKIEDKTLDDIFQLSANGFRIDKFRSYIQSFNDVGVEIGNGQNIHDMIKKALNIQLDVIFKTLSKSLSSNIIDIERAKVDFNVSLTNVFESITPLIKHLADVIGHGSHWVEKNSEVMSELVAAINNTFIGSVLSCLNKSNVHLSEEGMASQGLSGEEHKGAKPATLLSKGKTLGKTIGRFGWQMALSYGENLIDNTISDVVKDAELSPIERKIRDKTTEIDVVDEFTKMKELTNEGKWAGVIYKVLQHSDNTIQDIFSPGNQYVGYNDLANFQRDFDKWALEKYKTTDINKIVEKHNANLKEGDREWTIADVTKQYKKDSGLYEELDALNDEKFRKEYEKMNVEQGKKDDMKRKYHHDKSKSDLKKWSNGEEIEFISDTLGTMKNKLQELRTENVKEQTAALLSGVKSNSVEFLALKREQLQEEMKVYEHQKELSKRSIETYREQLAEMERTGEQFEKDKNGRKVTSKKYKSLQSKLKKEALRDFEVEKEFSEYYDNLKVADRRMAFQIAKRPIDDRLEDTRYNRQIADMKTILGTVENSRQQYDEKIRNAQTELASLQSELVSYQDLASSQNNEPSLDVDGELKNIIRNLEKSILDQTIELKNLRLSRALAYREDLKEFDDNQEIAMLRQRLSFGGVDARDPIMKPFRMNQLNKERSQLNKYIADLKVAQQDPKATADDIDKINAEIRELTKKSLLTQLNIYQELKNQGGSFNLPEGVHPMSQYDYMVSKGTHSNMTIQSGIGDTYVNITLPNINGDTGSKQLSDIGFQLGQGIAAGRNANMRTQLNGNPFGYRTF</sequence>
<gene>
    <name evidence="3" type="ORF">J2S08_002071</name>
</gene>
<organism evidence="3 4">
    <name type="scientific">Bacillus chungangensis</name>
    <dbReference type="NCBI Taxonomy" id="587633"/>
    <lineage>
        <taxon>Bacteria</taxon>
        <taxon>Bacillati</taxon>
        <taxon>Bacillota</taxon>
        <taxon>Bacilli</taxon>
        <taxon>Bacillales</taxon>
        <taxon>Bacillaceae</taxon>
        <taxon>Bacillus</taxon>
    </lineage>
</organism>
<name>A0ABT9WSP1_9BACI</name>
<comment type="caution">
    <text evidence="3">The sequence shown here is derived from an EMBL/GenBank/DDBJ whole genome shotgun (WGS) entry which is preliminary data.</text>
</comment>
<feature type="domain" description="Phage tail tape measure protein" evidence="2">
    <location>
        <begin position="317"/>
        <end position="470"/>
    </location>
</feature>
<dbReference type="RefSeq" id="WP_307229237.1">
    <property type="nucleotide sequence ID" value="NZ_JAUSTT010000011.1"/>
</dbReference>
<accession>A0ABT9WSP1</accession>
<evidence type="ECO:0000256" key="1">
    <source>
        <dbReference type="SAM" id="Coils"/>
    </source>
</evidence>
<evidence type="ECO:0000259" key="2">
    <source>
        <dbReference type="Pfam" id="PF10145"/>
    </source>
</evidence>
<evidence type="ECO:0000313" key="4">
    <source>
        <dbReference type="Proteomes" id="UP001223586"/>
    </source>
</evidence>
<keyword evidence="1" id="KW-0175">Coiled coil</keyword>
<dbReference type="Proteomes" id="UP001223586">
    <property type="component" value="Unassembled WGS sequence"/>
</dbReference>
<proteinExistence type="predicted"/>
<dbReference type="InterPro" id="IPR010090">
    <property type="entry name" value="Phage_tape_meas"/>
</dbReference>
<feature type="coiled-coil region" evidence="1">
    <location>
        <begin position="847"/>
        <end position="933"/>
    </location>
</feature>
<feature type="coiled-coil region" evidence="1">
    <location>
        <begin position="1008"/>
        <end position="1082"/>
    </location>
</feature>
<reference evidence="3 4" key="1">
    <citation type="submission" date="2023-07" db="EMBL/GenBank/DDBJ databases">
        <title>Genomic Encyclopedia of Type Strains, Phase IV (KMG-IV): sequencing the most valuable type-strain genomes for metagenomic binning, comparative biology and taxonomic classification.</title>
        <authorList>
            <person name="Goeker M."/>
        </authorList>
    </citation>
    <scope>NUCLEOTIDE SEQUENCE [LARGE SCALE GENOMIC DNA]</scope>
    <source>
        <strain evidence="3 4">DSM 23837</strain>
    </source>
</reference>
<dbReference type="EMBL" id="JAUSTT010000011">
    <property type="protein sequence ID" value="MDQ0176234.1"/>
    <property type="molecule type" value="Genomic_DNA"/>
</dbReference>
<keyword evidence="4" id="KW-1185">Reference proteome</keyword>